<dbReference type="AlphaFoldDB" id="H0FB30"/>
<comment type="caution">
    <text evidence="2">The sequence shown here is derived from an EMBL/GenBank/DDBJ whole genome shotgun (WGS) entry which is preliminary data.</text>
</comment>
<dbReference type="SUPFAM" id="SSF51735">
    <property type="entry name" value="NAD(P)-binding Rossmann-fold domains"/>
    <property type="match status" value="1"/>
</dbReference>
<dbReference type="Gene3D" id="3.90.25.10">
    <property type="entry name" value="UDP-galactose 4-epimerase, domain 1"/>
    <property type="match status" value="1"/>
</dbReference>
<name>H0FB30_9BURK</name>
<accession>H0FB30</accession>
<gene>
    <name evidence="2" type="ORF">KYC_19934</name>
</gene>
<dbReference type="PATRIC" id="fig|477184.5.peg.3918"/>
<dbReference type="InterPro" id="IPR001509">
    <property type="entry name" value="Epimerase_deHydtase"/>
</dbReference>
<reference evidence="2 3" key="1">
    <citation type="journal article" date="2012" name="J. Bacteriol.">
        <title>Genome sequence of the highly efficient arsenite-oxidizing bacterium Achromobacter arsenitoxydans SY8.</title>
        <authorList>
            <person name="Li X."/>
            <person name="Hu Y."/>
            <person name="Gong J."/>
            <person name="Lin Y."/>
            <person name="Johnstone L."/>
            <person name="Rensing C."/>
            <person name="Wang G."/>
        </authorList>
    </citation>
    <scope>NUCLEOTIDE SEQUENCE [LARGE SCALE GENOMIC DNA]</scope>
    <source>
        <strain evidence="2 3">SY8</strain>
    </source>
</reference>
<evidence type="ECO:0000259" key="1">
    <source>
        <dbReference type="Pfam" id="PF01370"/>
    </source>
</evidence>
<dbReference type="Pfam" id="PF01370">
    <property type="entry name" value="Epimerase"/>
    <property type="match status" value="1"/>
</dbReference>
<proteinExistence type="predicted"/>
<dbReference type="InterPro" id="IPR036291">
    <property type="entry name" value="NAD(P)-bd_dom_sf"/>
</dbReference>
<keyword evidence="3" id="KW-1185">Reference proteome</keyword>
<feature type="domain" description="NAD-dependent epimerase/dehydratase" evidence="1">
    <location>
        <begin position="58"/>
        <end position="195"/>
    </location>
</feature>
<organism evidence="2 3">
    <name type="scientific">Achromobacter arsenitoxydans SY8</name>
    <dbReference type="NCBI Taxonomy" id="477184"/>
    <lineage>
        <taxon>Bacteria</taxon>
        <taxon>Pseudomonadati</taxon>
        <taxon>Pseudomonadota</taxon>
        <taxon>Betaproteobacteria</taxon>
        <taxon>Burkholderiales</taxon>
        <taxon>Alcaligenaceae</taxon>
        <taxon>Achromobacter</taxon>
    </lineage>
</organism>
<dbReference type="EMBL" id="AGUF01000062">
    <property type="protein sequence ID" value="EHK64518.1"/>
    <property type="molecule type" value="Genomic_DNA"/>
</dbReference>
<dbReference type="eggNOG" id="COG0451">
    <property type="taxonomic scope" value="Bacteria"/>
</dbReference>
<evidence type="ECO:0000313" key="2">
    <source>
        <dbReference type="EMBL" id="EHK64518.1"/>
    </source>
</evidence>
<dbReference type="Proteomes" id="UP000003113">
    <property type="component" value="Unassembled WGS sequence"/>
</dbReference>
<dbReference type="STRING" id="477184.KYC_19934"/>
<sequence>MALGRSKEKARQHAWYKHVDFHEIDLLGNSSGFMPLPGSRLMHLAWSDLTDFRSLSHLETSLPSNYRFIKHMVEHGVQTVLVAGTCLEYGHLCGPIRPETDPQPVLPYAAAKNMLHQQLQHLQHQQNFLLKWVRLFYMYGSGQNPRSVLAQLDAAIDRGDSTFRMSGGEQLRDYLPVEDVAAGLVKQLESPGQGPSHVCSSTPISIRRLVEERIRQHGVKMELELGYYPYPDYEPMAFWGANNKE</sequence>
<evidence type="ECO:0000313" key="3">
    <source>
        <dbReference type="Proteomes" id="UP000003113"/>
    </source>
</evidence>
<dbReference type="Gene3D" id="3.40.50.720">
    <property type="entry name" value="NAD(P)-binding Rossmann-like Domain"/>
    <property type="match status" value="1"/>
</dbReference>
<protein>
    <submittedName>
        <fullName evidence="2">Nucleoside-diphosphate-sugar epimerase/reductase</fullName>
    </submittedName>
</protein>